<dbReference type="SUPFAM" id="SSF158235">
    <property type="entry name" value="SOCS box-like"/>
    <property type="match status" value="1"/>
</dbReference>
<dbReference type="STRING" id="51031.W2T7G4"/>
<dbReference type="GO" id="GO:0005942">
    <property type="term" value="C:phosphatidylinositol 3-kinase complex"/>
    <property type="evidence" value="ECO:0007669"/>
    <property type="project" value="TreeGrafter"/>
</dbReference>
<dbReference type="SMART" id="SM00252">
    <property type="entry name" value="SH2"/>
    <property type="match status" value="1"/>
</dbReference>
<dbReference type="GO" id="GO:0035556">
    <property type="term" value="P:intracellular signal transduction"/>
    <property type="evidence" value="ECO:0007669"/>
    <property type="project" value="InterPro"/>
</dbReference>
<dbReference type="InterPro" id="IPR036036">
    <property type="entry name" value="SOCS_box-like_dom_sf"/>
</dbReference>
<keyword evidence="1" id="KW-0341">Growth regulation</keyword>
<dbReference type="InterPro" id="IPR000980">
    <property type="entry name" value="SH2"/>
</dbReference>
<evidence type="ECO:0000256" key="5">
    <source>
        <dbReference type="PROSITE-ProRule" id="PRU00191"/>
    </source>
</evidence>
<sequence>MEQPASTSTSPTRSWAKRLAELKACPWYWGDLSWRNAEKLLMLCEEGSFLVRDSHSDNHLFTVSYRHEGLFVSDVISFENDSYRVLHSRVEISGQFAHLGGPLSLERSESIVDLLKHAVQISFTRERDILIHRRGAEAEASGIQLRYPLSRLQLLPRLQYLCRLRIRLLSRADQLSTLPLPPPLLAYVSDPKFLIPNIRECLKFLEDRRKILGLS</sequence>
<evidence type="ECO:0000256" key="1">
    <source>
        <dbReference type="ARBA" id="ARBA00022604"/>
    </source>
</evidence>
<evidence type="ECO:0000259" key="7">
    <source>
        <dbReference type="PROSITE" id="PS50225"/>
    </source>
</evidence>
<dbReference type="PROSITE" id="PS50001">
    <property type="entry name" value="SH2"/>
    <property type="match status" value="1"/>
</dbReference>
<dbReference type="SUPFAM" id="SSF55550">
    <property type="entry name" value="SH2 domain"/>
    <property type="match status" value="1"/>
</dbReference>
<dbReference type="PROSITE" id="PS50225">
    <property type="entry name" value="SOCS"/>
    <property type="match status" value="1"/>
</dbReference>
<feature type="domain" description="SOCS box" evidence="7">
    <location>
        <begin position="144"/>
        <end position="194"/>
    </location>
</feature>
<dbReference type="PANTHER" id="PTHR10155:SF32">
    <property type="entry name" value="LP02169P"/>
    <property type="match status" value="1"/>
</dbReference>
<evidence type="ECO:0000313" key="8">
    <source>
        <dbReference type="EMBL" id="ETN77574.1"/>
    </source>
</evidence>
<keyword evidence="4 5" id="KW-0727">SH2 domain</keyword>
<evidence type="ECO:0000313" key="9">
    <source>
        <dbReference type="Proteomes" id="UP000053676"/>
    </source>
</evidence>
<dbReference type="GO" id="GO:0046935">
    <property type="term" value="F:1-phosphatidylinositol-3-kinase regulator activity"/>
    <property type="evidence" value="ECO:0007669"/>
    <property type="project" value="TreeGrafter"/>
</dbReference>
<dbReference type="EMBL" id="KI660163">
    <property type="protein sequence ID" value="ETN77574.1"/>
    <property type="molecule type" value="Genomic_DNA"/>
</dbReference>
<keyword evidence="9" id="KW-1185">Reference proteome</keyword>
<evidence type="ECO:0000256" key="4">
    <source>
        <dbReference type="ARBA" id="ARBA00022999"/>
    </source>
</evidence>
<dbReference type="Gene3D" id="3.30.505.10">
    <property type="entry name" value="SH2 domain"/>
    <property type="match status" value="1"/>
</dbReference>
<dbReference type="OrthoDB" id="6426624at2759"/>
<evidence type="ECO:0000259" key="6">
    <source>
        <dbReference type="PROSITE" id="PS50001"/>
    </source>
</evidence>
<evidence type="ECO:0000256" key="2">
    <source>
        <dbReference type="ARBA" id="ARBA00022700"/>
    </source>
</evidence>
<evidence type="ECO:0000256" key="3">
    <source>
        <dbReference type="ARBA" id="ARBA00022786"/>
    </source>
</evidence>
<dbReference type="GO" id="GO:0046854">
    <property type="term" value="P:phosphatidylinositol phosphate biosynthetic process"/>
    <property type="evidence" value="ECO:0007669"/>
    <property type="project" value="TreeGrafter"/>
</dbReference>
<keyword evidence="3" id="KW-0833">Ubl conjugation pathway</keyword>
<dbReference type="InterPro" id="IPR001496">
    <property type="entry name" value="SOCS_box"/>
</dbReference>
<gene>
    <name evidence="8" type="ORF">NECAME_10955</name>
</gene>
<reference evidence="9" key="1">
    <citation type="journal article" date="2014" name="Nat. Genet.">
        <title>Genome of the human hookworm Necator americanus.</title>
        <authorList>
            <person name="Tang Y.T."/>
            <person name="Gao X."/>
            <person name="Rosa B.A."/>
            <person name="Abubucker S."/>
            <person name="Hallsworth-Pepin K."/>
            <person name="Martin J."/>
            <person name="Tyagi R."/>
            <person name="Heizer E."/>
            <person name="Zhang X."/>
            <person name="Bhonagiri-Palsikar V."/>
            <person name="Minx P."/>
            <person name="Warren W.C."/>
            <person name="Wang Q."/>
            <person name="Zhan B."/>
            <person name="Hotez P.J."/>
            <person name="Sternberg P.W."/>
            <person name="Dougall A."/>
            <person name="Gaze S.T."/>
            <person name="Mulvenna J."/>
            <person name="Sotillo J."/>
            <person name="Ranganathan S."/>
            <person name="Rabelo E.M."/>
            <person name="Wilson R.K."/>
            <person name="Felgner P.L."/>
            <person name="Bethony J."/>
            <person name="Hawdon J.M."/>
            <person name="Gasser R.B."/>
            <person name="Loukas A."/>
            <person name="Mitreva M."/>
        </authorList>
    </citation>
    <scope>NUCLEOTIDE SEQUENCE [LARGE SCALE GENOMIC DNA]</scope>
</reference>
<dbReference type="AlphaFoldDB" id="W2T7G4"/>
<dbReference type="Pfam" id="PF00017">
    <property type="entry name" value="SH2"/>
    <property type="match status" value="1"/>
</dbReference>
<proteinExistence type="predicted"/>
<dbReference type="Proteomes" id="UP000053676">
    <property type="component" value="Unassembled WGS sequence"/>
</dbReference>
<dbReference type="GO" id="GO:0009968">
    <property type="term" value="P:negative regulation of signal transduction"/>
    <property type="evidence" value="ECO:0007669"/>
    <property type="project" value="UniProtKB-KW"/>
</dbReference>
<accession>W2T7G4</accession>
<keyword evidence="2" id="KW-0734">Signal transduction inhibitor</keyword>
<protein>
    <submittedName>
        <fullName evidence="8">SH2 domain protein</fullName>
    </submittedName>
</protein>
<dbReference type="SMART" id="SM00253">
    <property type="entry name" value="SOCS"/>
    <property type="match status" value="1"/>
</dbReference>
<dbReference type="OMA" id="EMLHYRR"/>
<name>W2T7G4_NECAM</name>
<dbReference type="KEGG" id="nai:NECAME_10955"/>
<dbReference type="PANTHER" id="PTHR10155">
    <property type="entry name" value="PHOSPHATIDYLINOSITOL 3-KINASE REGULATORY SUBUNIT"/>
    <property type="match status" value="1"/>
</dbReference>
<feature type="domain" description="SH2" evidence="6">
    <location>
        <begin position="27"/>
        <end position="149"/>
    </location>
</feature>
<organism evidence="8 9">
    <name type="scientific">Necator americanus</name>
    <name type="common">Human hookworm</name>
    <dbReference type="NCBI Taxonomy" id="51031"/>
    <lineage>
        <taxon>Eukaryota</taxon>
        <taxon>Metazoa</taxon>
        <taxon>Ecdysozoa</taxon>
        <taxon>Nematoda</taxon>
        <taxon>Chromadorea</taxon>
        <taxon>Rhabditida</taxon>
        <taxon>Rhabditina</taxon>
        <taxon>Rhabditomorpha</taxon>
        <taxon>Strongyloidea</taxon>
        <taxon>Ancylostomatidae</taxon>
        <taxon>Bunostominae</taxon>
        <taxon>Necator</taxon>
    </lineage>
</organism>
<dbReference type="InterPro" id="IPR036860">
    <property type="entry name" value="SH2_dom_sf"/>
</dbReference>